<evidence type="ECO:0008006" key="3">
    <source>
        <dbReference type="Google" id="ProtNLM"/>
    </source>
</evidence>
<sequence>AAIHKEKLRVLASDSDSHVAWREKCAVEAMTEYCEAAQGFDNEDLAKDCVFCKLGIKDFHMSGEHGLLVNECTRHIAEDREQFRAMLSSIVRNQCVCLSADFDAHPFVYRVLRGTSMGLCSSSEVSDLVFYSTVEKPFVLRSDIKREYGIVFYGRYRDDIMCISSKPDLLHEMLQRMQALSRCFDLTIGCIYPLRTIMWDLSLRCCVRGDNVA</sequence>
<keyword evidence="2" id="KW-1185">Reference proteome</keyword>
<feature type="non-terminal residue" evidence="1">
    <location>
        <position position="213"/>
    </location>
</feature>
<feature type="non-terminal residue" evidence="1">
    <location>
        <position position="1"/>
    </location>
</feature>
<protein>
    <recommendedName>
        <fullName evidence="3">RNA-directed DNA polymerase</fullName>
    </recommendedName>
</protein>
<dbReference type="EMBL" id="CAUYUJ010010912">
    <property type="protein sequence ID" value="CAK0830507.1"/>
    <property type="molecule type" value="Genomic_DNA"/>
</dbReference>
<evidence type="ECO:0000313" key="1">
    <source>
        <dbReference type="EMBL" id="CAK0830507.1"/>
    </source>
</evidence>
<dbReference type="Proteomes" id="UP001189429">
    <property type="component" value="Unassembled WGS sequence"/>
</dbReference>
<proteinExistence type="predicted"/>
<accession>A0ABN9SGZ8</accession>
<evidence type="ECO:0000313" key="2">
    <source>
        <dbReference type="Proteomes" id="UP001189429"/>
    </source>
</evidence>
<organism evidence="1 2">
    <name type="scientific">Prorocentrum cordatum</name>
    <dbReference type="NCBI Taxonomy" id="2364126"/>
    <lineage>
        <taxon>Eukaryota</taxon>
        <taxon>Sar</taxon>
        <taxon>Alveolata</taxon>
        <taxon>Dinophyceae</taxon>
        <taxon>Prorocentrales</taxon>
        <taxon>Prorocentraceae</taxon>
        <taxon>Prorocentrum</taxon>
    </lineage>
</organism>
<gene>
    <name evidence="1" type="ORF">PCOR1329_LOCUS29140</name>
</gene>
<comment type="caution">
    <text evidence="1">The sequence shown here is derived from an EMBL/GenBank/DDBJ whole genome shotgun (WGS) entry which is preliminary data.</text>
</comment>
<name>A0ABN9SGZ8_9DINO</name>
<reference evidence="1" key="1">
    <citation type="submission" date="2023-10" db="EMBL/GenBank/DDBJ databases">
        <authorList>
            <person name="Chen Y."/>
            <person name="Shah S."/>
            <person name="Dougan E. K."/>
            <person name="Thang M."/>
            <person name="Chan C."/>
        </authorList>
    </citation>
    <scope>NUCLEOTIDE SEQUENCE [LARGE SCALE GENOMIC DNA]</scope>
</reference>